<dbReference type="RefSeq" id="WP_135190376.1">
    <property type="nucleotide sequence ID" value="NZ_SPUM01000094.1"/>
</dbReference>
<evidence type="ECO:0000256" key="5">
    <source>
        <dbReference type="ARBA" id="ARBA00023136"/>
    </source>
</evidence>
<comment type="caution">
    <text evidence="8">The sequence shown here is derived from an EMBL/GenBank/DDBJ whole genome shotgun (WGS) entry which is preliminary data.</text>
</comment>
<evidence type="ECO:0000256" key="4">
    <source>
        <dbReference type="ARBA" id="ARBA00022989"/>
    </source>
</evidence>
<dbReference type="GO" id="GO:0016020">
    <property type="term" value="C:membrane"/>
    <property type="evidence" value="ECO:0007669"/>
    <property type="project" value="UniProtKB-SubCell"/>
</dbReference>
<feature type="transmembrane region" description="Helical" evidence="6">
    <location>
        <begin position="106"/>
        <end position="129"/>
    </location>
</feature>
<feature type="transmembrane region" description="Helical" evidence="6">
    <location>
        <begin position="334"/>
        <end position="353"/>
    </location>
</feature>
<dbReference type="Proteomes" id="UP000297258">
    <property type="component" value="Unassembled WGS sequence"/>
</dbReference>
<protein>
    <submittedName>
        <fullName evidence="8">MFS transporter</fullName>
    </submittedName>
</protein>
<feature type="transmembrane region" description="Helical" evidence="6">
    <location>
        <begin position="40"/>
        <end position="57"/>
    </location>
</feature>
<feature type="transmembrane region" description="Helical" evidence="6">
    <location>
        <begin position="393"/>
        <end position="417"/>
    </location>
</feature>
<evidence type="ECO:0000256" key="3">
    <source>
        <dbReference type="ARBA" id="ARBA00022692"/>
    </source>
</evidence>
<dbReference type="Gene3D" id="1.20.1250.20">
    <property type="entry name" value="MFS general substrate transporter like domains"/>
    <property type="match status" value="2"/>
</dbReference>
<evidence type="ECO:0000313" key="8">
    <source>
        <dbReference type="EMBL" id="TFW31335.1"/>
    </source>
</evidence>
<feature type="transmembrane region" description="Helical" evidence="6">
    <location>
        <begin position="423"/>
        <end position="445"/>
    </location>
</feature>
<evidence type="ECO:0000256" key="6">
    <source>
        <dbReference type="SAM" id="Phobius"/>
    </source>
</evidence>
<evidence type="ECO:0000256" key="2">
    <source>
        <dbReference type="ARBA" id="ARBA00022448"/>
    </source>
</evidence>
<feature type="transmembrane region" description="Helical" evidence="6">
    <location>
        <begin position="77"/>
        <end position="94"/>
    </location>
</feature>
<keyword evidence="4 6" id="KW-1133">Transmembrane helix</keyword>
<sequence>MKPTLQAQADASDLLDQHETAAPPKAAAPDAAKRALDRKIAWRIVPLAVLGYVIAQIDRGNVAFAKLQFMGDLSFSEAVYGLGAGLFFAGYFLFEVPSNLLLARIGARLTFTRIMVLWGALSVGMAFITTPTQFYVMRFLLGAAEAGFFPGIILYFSFWLPPEIRGRATSLFAMGASIAGVVGSPLSAWLMSLNGLHELRGWQLIFMYEGIPAILLGIFCYFYVTDKPDDARWLTADEKRLLRERLSTEAAPHAGKQGSLAQAFRDPKVYLLALAYLSILAGTQAVSLWTPTLLKHLGLGITTIGGLAAIPPAAAIVAVLLIGRSSDRRQERRWHFALSMFAAGLSLFLLPLASTSVAGTLALMAIVSGGAWAALAVFWTIPPAYLAPQAKAGGIGFISSAGAIGGLVSPIIVGWSSNMTGSLFGGLAVIGVMLGLSALALLVSVRGRVHGAAR</sequence>
<dbReference type="InterPro" id="IPR020846">
    <property type="entry name" value="MFS_dom"/>
</dbReference>
<feature type="transmembrane region" description="Helical" evidence="6">
    <location>
        <begin position="202"/>
        <end position="224"/>
    </location>
</feature>
<keyword evidence="2" id="KW-0813">Transport</keyword>
<dbReference type="FunFam" id="1.20.1250.20:FF:000018">
    <property type="entry name" value="MFS transporter permease"/>
    <property type="match status" value="1"/>
</dbReference>
<dbReference type="PROSITE" id="PS50850">
    <property type="entry name" value="MFS"/>
    <property type="match status" value="1"/>
</dbReference>
<keyword evidence="3 6" id="KW-0812">Transmembrane</keyword>
<feature type="transmembrane region" description="Helical" evidence="6">
    <location>
        <begin position="296"/>
        <end position="322"/>
    </location>
</feature>
<feature type="domain" description="Major facilitator superfamily (MFS) profile" evidence="7">
    <location>
        <begin position="44"/>
        <end position="449"/>
    </location>
</feature>
<dbReference type="PANTHER" id="PTHR43791:SF36">
    <property type="entry name" value="TRANSPORTER, PUTATIVE (AFU_ORTHOLOGUE AFUA_6G08340)-RELATED"/>
    <property type="match status" value="1"/>
</dbReference>
<accession>A0A4Y9SXH0</accession>
<name>A0A4Y9SXH0_9BURK</name>
<gene>
    <name evidence="8" type="ORF">E4O92_14135</name>
</gene>
<feature type="transmembrane region" description="Helical" evidence="6">
    <location>
        <begin position="171"/>
        <end position="190"/>
    </location>
</feature>
<evidence type="ECO:0000313" key="9">
    <source>
        <dbReference type="Proteomes" id="UP000297258"/>
    </source>
</evidence>
<keyword evidence="9" id="KW-1185">Reference proteome</keyword>
<keyword evidence="5 6" id="KW-0472">Membrane</keyword>
<dbReference type="CDD" id="cd17319">
    <property type="entry name" value="MFS_ExuT_GudP_like"/>
    <property type="match status" value="1"/>
</dbReference>
<feature type="transmembrane region" description="Helical" evidence="6">
    <location>
        <begin position="359"/>
        <end position="381"/>
    </location>
</feature>
<proteinExistence type="predicted"/>
<evidence type="ECO:0000256" key="1">
    <source>
        <dbReference type="ARBA" id="ARBA00004141"/>
    </source>
</evidence>
<dbReference type="SUPFAM" id="SSF103473">
    <property type="entry name" value="MFS general substrate transporter"/>
    <property type="match status" value="1"/>
</dbReference>
<dbReference type="InterPro" id="IPR036259">
    <property type="entry name" value="MFS_trans_sf"/>
</dbReference>
<organism evidence="8 9">
    <name type="scientific">Massilia horti</name>
    <dbReference type="NCBI Taxonomy" id="2562153"/>
    <lineage>
        <taxon>Bacteria</taxon>
        <taxon>Pseudomonadati</taxon>
        <taxon>Pseudomonadota</taxon>
        <taxon>Betaproteobacteria</taxon>
        <taxon>Burkholderiales</taxon>
        <taxon>Oxalobacteraceae</taxon>
        <taxon>Telluria group</taxon>
        <taxon>Massilia</taxon>
    </lineage>
</organism>
<feature type="transmembrane region" description="Helical" evidence="6">
    <location>
        <begin position="135"/>
        <end position="159"/>
    </location>
</feature>
<dbReference type="OrthoDB" id="5441967at2"/>
<comment type="subcellular location">
    <subcellularLocation>
        <location evidence="1">Membrane</location>
        <topology evidence="1">Multi-pass membrane protein</topology>
    </subcellularLocation>
</comment>
<dbReference type="PANTHER" id="PTHR43791">
    <property type="entry name" value="PERMEASE-RELATED"/>
    <property type="match status" value="1"/>
</dbReference>
<evidence type="ECO:0000259" key="7">
    <source>
        <dbReference type="PROSITE" id="PS50850"/>
    </source>
</evidence>
<dbReference type="GO" id="GO:0022857">
    <property type="term" value="F:transmembrane transporter activity"/>
    <property type="evidence" value="ECO:0007669"/>
    <property type="project" value="InterPro"/>
</dbReference>
<dbReference type="InterPro" id="IPR011701">
    <property type="entry name" value="MFS"/>
</dbReference>
<dbReference type="AlphaFoldDB" id="A0A4Y9SXH0"/>
<dbReference type="Pfam" id="PF07690">
    <property type="entry name" value="MFS_1"/>
    <property type="match status" value="1"/>
</dbReference>
<feature type="transmembrane region" description="Helical" evidence="6">
    <location>
        <begin position="269"/>
        <end position="290"/>
    </location>
</feature>
<reference evidence="8 9" key="1">
    <citation type="submission" date="2019-03" db="EMBL/GenBank/DDBJ databases">
        <title>Draft genome of Massilia hortus sp. nov., a novel bacterial species of the Oxalobacteraceae family.</title>
        <authorList>
            <person name="Peta V."/>
            <person name="Raths R."/>
            <person name="Bucking H."/>
        </authorList>
    </citation>
    <scope>NUCLEOTIDE SEQUENCE [LARGE SCALE GENOMIC DNA]</scope>
    <source>
        <strain evidence="8 9">ONC3</strain>
    </source>
</reference>
<dbReference type="EMBL" id="SPUM01000094">
    <property type="protein sequence ID" value="TFW31335.1"/>
    <property type="molecule type" value="Genomic_DNA"/>
</dbReference>